<feature type="region of interest" description="Disordered" evidence="2">
    <location>
        <begin position="1"/>
        <end position="43"/>
    </location>
</feature>
<evidence type="ECO:0000256" key="1">
    <source>
        <dbReference type="ARBA" id="ARBA00038158"/>
    </source>
</evidence>
<dbReference type="GO" id="GO:0032259">
    <property type="term" value="P:methylation"/>
    <property type="evidence" value="ECO:0007669"/>
    <property type="project" value="UniProtKB-KW"/>
</dbReference>
<keyword evidence="3" id="KW-0489">Methyltransferase</keyword>
<sequence length="343" mass="38874">MPSPSPPRDNAEADEALRPDEDEVDLGSADDDADSAYGAGSVNSATTSVTSSVMRYRMENGRRYHAYKEGKYVLPNDETENERLDLQHHIWTFMLDNHLHLCPAGKDKPLRRVLDAGTGTGIWAIDFADEHPEAEVVGVDLSPIQPSYVPPNITWFVDDLEEPWTFVNKFDFIYTRMLTGSISDWPKFFQQCFDNLAPGGWLEVPDITFPVMCDDDTFRDGTPLKQWSDHMLAASYNLQRPLDSAKSYAKQMADVGFVNVTEKKFKWPGNGWPKDRKHKELGVWSYENIAGGLQGLSMALFTRGLGWSAEQLEVFLAGVRKDMKDTRIHAYYSIYIVYAQKPE</sequence>
<dbReference type="CDD" id="cd02440">
    <property type="entry name" value="AdoMet_MTases"/>
    <property type="match status" value="1"/>
</dbReference>
<comment type="caution">
    <text evidence="3">The sequence shown here is derived from an EMBL/GenBank/DDBJ whole genome shotgun (WGS) entry which is preliminary data.</text>
</comment>
<dbReference type="SUPFAM" id="SSF53335">
    <property type="entry name" value="S-adenosyl-L-methionine-dependent methyltransferases"/>
    <property type="match status" value="1"/>
</dbReference>
<evidence type="ECO:0000313" key="3">
    <source>
        <dbReference type="EMBL" id="KAK1755439.1"/>
    </source>
</evidence>
<dbReference type="Pfam" id="PF13489">
    <property type="entry name" value="Methyltransf_23"/>
    <property type="match status" value="1"/>
</dbReference>
<accession>A0AAJ0BBW6</accession>
<organism evidence="3 4">
    <name type="scientific">Echria macrotheca</name>
    <dbReference type="NCBI Taxonomy" id="438768"/>
    <lineage>
        <taxon>Eukaryota</taxon>
        <taxon>Fungi</taxon>
        <taxon>Dikarya</taxon>
        <taxon>Ascomycota</taxon>
        <taxon>Pezizomycotina</taxon>
        <taxon>Sordariomycetes</taxon>
        <taxon>Sordariomycetidae</taxon>
        <taxon>Sordariales</taxon>
        <taxon>Schizotheciaceae</taxon>
        <taxon>Echria</taxon>
    </lineage>
</organism>
<evidence type="ECO:0000256" key="2">
    <source>
        <dbReference type="SAM" id="MobiDB-lite"/>
    </source>
</evidence>
<dbReference type="GO" id="GO:0008168">
    <property type="term" value="F:methyltransferase activity"/>
    <property type="evidence" value="ECO:0007669"/>
    <property type="project" value="UniProtKB-KW"/>
</dbReference>
<feature type="compositionally biased region" description="Acidic residues" evidence="2">
    <location>
        <begin position="20"/>
        <end position="34"/>
    </location>
</feature>
<dbReference type="AlphaFoldDB" id="A0AAJ0BBW6"/>
<dbReference type="InterPro" id="IPR029063">
    <property type="entry name" value="SAM-dependent_MTases_sf"/>
</dbReference>
<dbReference type="EMBL" id="MU839833">
    <property type="protein sequence ID" value="KAK1755439.1"/>
    <property type="molecule type" value="Genomic_DNA"/>
</dbReference>
<dbReference type="PANTHER" id="PTHR43591">
    <property type="entry name" value="METHYLTRANSFERASE"/>
    <property type="match status" value="1"/>
</dbReference>
<evidence type="ECO:0000313" key="4">
    <source>
        <dbReference type="Proteomes" id="UP001239445"/>
    </source>
</evidence>
<comment type="similarity">
    <text evidence="1">Belongs to the methyltransferase superfamily. LaeA methyltransferase family.</text>
</comment>
<dbReference type="Gene3D" id="3.40.50.150">
    <property type="entry name" value="Vaccinia Virus protein VP39"/>
    <property type="match status" value="1"/>
</dbReference>
<proteinExistence type="inferred from homology"/>
<protein>
    <submittedName>
        <fullName evidence="3">S-adenosyl-L-methionine-dependent methyltransferase</fullName>
    </submittedName>
</protein>
<dbReference type="PANTHER" id="PTHR43591:SF31">
    <property type="entry name" value="LAEA-LIKE, PUTATIVE (AFU_ORTHOLOGUE AFUA_8G01930)-RELATED"/>
    <property type="match status" value="1"/>
</dbReference>
<keyword evidence="3" id="KW-0808">Transferase</keyword>
<keyword evidence="4" id="KW-1185">Reference proteome</keyword>
<reference evidence="3" key="1">
    <citation type="submission" date="2023-06" db="EMBL/GenBank/DDBJ databases">
        <title>Genome-scale phylogeny and comparative genomics of the fungal order Sordariales.</title>
        <authorList>
            <consortium name="Lawrence Berkeley National Laboratory"/>
            <person name="Hensen N."/>
            <person name="Bonometti L."/>
            <person name="Westerberg I."/>
            <person name="Brannstrom I.O."/>
            <person name="Guillou S."/>
            <person name="Cros-Aarteil S."/>
            <person name="Calhoun S."/>
            <person name="Haridas S."/>
            <person name="Kuo A."/>
            <person name="Mondo S."/>
            <person name="Pangilinan J."/>
            <person name="Riley R."/>
            <person name="Labutti K."/>
            <person name="Andreopoulos B."/>
            <person name="Lipzen A."/>
            <person name="Chen C."/>
            <person name="Yanf M."/>
            <person name="Daum C."/>
            <person name="Ng V."/>
            <person name="Clum A."/>
            <person name="Steindorff A."/>
            <person name="Ohm R."/>
            <person name="Martin F."/>
            <person name="Silar P."/>
            <person name="Natvig D."/>
            <person name="Lalanne C."/>
            <person name="Gautier V."/>
            <person name="Ament-Velasquez S.L."/>
            <person name="Kruys A."/>
            <person name="Hutchinson M.I."/>
            <person name="Powell A.J."/>
            <person name="Barry K."/>
            <person name="Miller A.N."/>
            <person name="Grigoriev I.V."/>
            <person name="Debuchy R."/>
            <person name="Gladieux P."/>
            <person name="Thoren M.H."/>
            <person name="Johannesson H."/>
        </authorList>
    </citation>
    <scope>NUCLEOTIDE SEQUENCE</scope>
    <source>
        <strain evidence="3">PSN4</strain>
    </source>
</reference>
<gene>
    <name evidence="3" type="ORF">QBC47DRAFT_380403</name>
</gene>
<feature type="compositionally biased region" description="Basic and acidic residues" evidence="2">
    <location>
        <begin position="9"/>
        <end position="19"/>
    </location>
</feature>
<dbReference type="Proteomes" id="UP001239445">
    <property type="component" value="Unassembled WGS sequence"/>
</dbReference>
<name>A0AAJ0BBW6_9PEZI</name>